<protein>
    <submittedName>
        <fullName evidence="2">Conserved serine-threonine rich protein</fullName>
    </submittedName>
</protein>
<organism evidence="2 3">
    <name type="scientific">Geosmithia morbida</name>
    <dbReference type="NCBI Taxonomy" id="1094350"/>
    <lineage>
        <taxon>Eukaryota</taxon>
        <taxon>Fungi</taxon>
        <taxon>Dikarya</taxon>
        <taxon>Ascomycota</taxon>
        <taxon>Pezizomycotina</taxon>
        <taxon>Sordariomycetes</taxon>
        <taxon>Hypocreomycetidae</taxon>
        <taxon>Hypocreales</taxon>
        <taxon>Bionectriaceae</taxon>
        <taxon>Geosmithia</taxon>
    </lineage>
</organism>
<accession>A0A9P4YU10</accession>
<dbReference type="EMBL" id="JAANYQ010000007">
    <property type="protein sequence ID" value="KAF4123083.1"/>
    <property type="molecule type" value="Genomic_DNA"/>
</dbReference>
<proteinExistence type="predicted"/>
<feature type="compositionally biased region" description="Low complexity" evidence="1">
    <location>
        <begin position="784"/>
        <end position="795"/>
    </location>
</feature>
<sequence length="924" mass="102921">MLTRSASRARASSRSLHPGEAAMAVAAVRQPRRGMSFDTCNSQDADTASDANRAQRSAHYRCLETLSHQRAWSSNPDAERARESMEKAMASSMNTPRTPRRRNTYVDVDHIRSLSDADPAVNPSFQNKYQQELWTGPKTSSKEVTAEDVLHATTSGYIEESYIDPITNRRVPKKTPKRANTLPIQAVGGEDVLSSWFTPGLRHAAEEQSKKYNDLDKYGPVYWNEPDGLPNLTAEEKSKHYADLDQYSQRMPMRREFDDAPLQPGELDDNNVVAHYAETGASASGRKPMMRDFDEPTEQANLNQYAAPIGSRTGATGSGSSFSFGNLNGQSGSSSNGTTVRRASITREHDGLPEHVPSSSMRHLNTDSLNKAYEQYHEFEPVSGSTSRQSKKYDGFGTNTARLYKEASGLAGSLAEADVQESAFGDLTAEGIRSNVLRRVHERSQQRELEEAKARHQSEWEPEVQQVMGEIDGEAGEFHAGDFHRLDSDHVILSQVLKESRDIRGLGADKITFPRDQAKDMHSSDIPLNARVQAENNKLSGMNKGYHSEWQPEINTALEKIKLQPRPDGDRDAFTRFTLENIQKDKTTPLNKIADPVNKVPLAAKVAGQEQKYHEAGDKYRSQWDPVTSKATEELAEQYSKHSKSPVRRLDDIRMTADQQSQDNKNIHGLDAAEKHHRSQWKPVMKEAHDQLEENKDPTLQTLTGSYVRDFPEEFSTSWSADKDAVLRPTTKATNDTIQEPDLSSMDESFPYHTSTSRLEPSLSRIPKAGNGQTDAKTPPPPQQDSQQTRQRTGQPQLRTYKVLAYHAPTDSVQMAEALSTAEEEPSKSPADIISQLAHPAKFFPYFSTLRAEGYEMVSGNNQMLVFRQTTPQVIEPSPKMKKRSLGGKVVRGTVYVAGSAYAVGVIAEYFSTGGQSTRPSPFQ</sequence>
<name>A0A9P4YU10_9HYPO</name>
<keyword evidence="3" id="KW-1185">Reference proteome</keyword>
<feature type="region of interest" description="Disordered" evidence="1">
    <location>
        <begin position="1"/>
        <end position="22"/>
    </location>
</feature>
<comment type="caution">
    <text evidence="2">The sequence shown here is derived from an EMBL/GenBank/DDBJ whole genome shotgun (WGS) entry which is preliminary data.</text>
</comment>
<feature type="compositionally biased region" description="Low complexity" evidence="1">
    <location>
        <begin position="1"/>
        <end position="15"/>
    </location>
</feature>
<feature type="compositionally biased region" description="Low complexity" evidence="1">
    <location>
        <begin position="310"/>
        <end position="339"/>
    </location>
</feature>
<dbReference type="RefSeq" id="XP_035321735.1">
    <property type="nucleotide sequence ID" value="XM_035468601.1"/>
</dbReference>
<dbReference type="OrthoDB" id="3946750at2759"/>
<evidence type="ECO:0000313" key="2">
    <source>
        <dbReference type="EMBL" id="KAF4123083.1"/>
    </source>
</evidence>
<dbReference type="AlphaFoldDB" id="A0A9P4YU10"/>
<reference evidence="2" key="1">
    <citation type="submission" date="2020-03" db="EMBL/GenBank/DDBJ databases">
        <title>Site-based positive gene gene selection in Geosmithia morbida across the United States reveals a broad range of putative effectors and factors for local host and environmental adapation.</title>
        <authorList>
            <person name="Onufrak A."/>
            <person name="Murdoch R.W."/>
            <person name="Gazis R."/>
            <person name="Huff M."/>
            <person name="Staton M."/>
            <person name="Klingeman W."/>
            <person name="Hadziabdic D."/>
        </authorList>
    </citation>
    <scope>NUCLEOTIDE SEQUENCE</scope>
    <source>
        <strain evidence="2">1262</strain>
    </source>
</reference>
<gene>
    <name evidence="2" type="ORF">GMORB2_6631</name>
</gene>
<evidence type="ECO:0000256" key="1">
    <source>
        <dbReference type="SAM" id="MobiDB-lite"/>
    </source>
</evidence>
<feature type="region of interest" description="Disordered" evidence="1">
    <location>
        <begin position="727"/>
        <end position="797"/>
    </location>
</feature>
<feature type="region of interest" description="Disordered" evidence="1">
    <location>
        <begin position="309"/>
        <end position="340"/>
    </location>
</feature>
<evidence type="ECO:0000313" key="3">
    <source>
        <dbReference type="Proteomes" id="UP000749293"/>
    </source>
</evidence>
<dbReference type="Proteomes" id="UP000749293">
    <property type="component" value="Unassembled WGS sequence"/>
</dbReference>
<dbReference type="GeneID" id="55972856"/>